<dbReference type="Gene3D" id="2.60.40.3110">
    <property type="match status" value="1"/>
</dbReference>
<feature type="region of interest" description="Disordered" evidence="1">
    <location>
        <begin position="519"/>
        <end position="550"/>
    </location>
</feature>
<dbReference type="InterPro" id="IPR025949">
    <property type="entry name" value="PapC-like_C"/>
</dbReference>
<dbReference type="Gene3D" id="2.60.40.2070">
    <property type="match status" value="1"/>
</dbReference>
<dbReference type="eggNOG" id="COG3188">
    <property type="taxonomic scope" value="Bacteria"/>
</dbReference>
<dbReference type="Proteomes" id="UP000001962">
    <property type="component" value="Chromosome"/>
</dbReference>
<dbReference type="Pfam" id="PF00577">
    <property type="entry name" value="Usher"/>
    <property type="match status" value="1"/>
</dbReference>
<dbReference type="AlphaFoldDB" id="Q0AAK5"/>
<evidence type="ECO:0000256" key="1">
    <source>
        <dbReference type="SAM" id="MobiDB-lite"/>
    </source>
</evidence>
<evidence type="ECO:0000259" key="3">
    <source>
        <dbReference type="Pfam" id="PF13953"/>
    </source>
</evidence>
<evidence type="ECO:0000313" key="4">
    <source>
        <dbReference type="EMBL" id="ABI56132.1"/>
    </source>
</evidence>
<evidence type="ECO:0000313" key="5">
    <source>
        <dbReference type="Proteomes" id="UP000001962"/>
    </source>
</evidence>
<feature type="domain" description="PapC-like C-terminal" evidence="3">
    <location>
        <begin position="697"/>
        <end position="758"/>
    </location>
</feature>
<dbReference type="GO" id="GO:0009297">
    <property type="term" value="P:pilus assembly"/>
    <property type="evidence" value="ECO:0007669"/>
    <property type="project" value="InterPro"/>
</dbReference>
<feature type="region of interest" description="Disordered" evidence="1">
    <location>
        <begin position="118"/>
        <end position="147"/>
    </location>
</feature>
<dbReference type="PANTHER" id="PTHR30451">
    <property type="entry name" value="OUTER MEMBRANE USHER PROTEIN"/>
    <property type="match status" value="1"/>
</dbReference>
<feature type="chain" id="PRO_5004167907" evidence="2">
    <location>
        <begin position="29"/>
        <end position="778"/>
    </location>
</feature>
<feature type="signal peptide" evidence="2">
    <location>
        <begin position="1"/>
        <end position="28"/>
    </location>
</feature>
<dbReference type="KEGG" id="aeh:Mlg_0778"/>
<proteinExistence type="predicted"/>
<dbReference type="EMBL" id="CP000453">
    <property type="protein sequence ID" value="ABI56132.1"/>
    <property type="molecule type" value="Genomic_DNA"/>
</dbReference>
<feature type="compositionally biased region" description="Basic residues" evidence="1">
    <location>
        <begin position="124"/>
        <end position="136"/>
    </location>
</feature>
<sequence length="778" mass="85252">MGLPRCAIPLFHLLILMAALMAAAPARAETLPDCPVAADAELVLLVPRVNGQLAPFCAFALKLDGLVYLPRDDIERLGLRLPDSAPLIRGGSPHYPLDAIAELEYRIDEPQQELHISGPASIFRPHRISPTPRRHPPSPGPGGAFLNYDLHAQQRGSGHVDTSGLFETRLFGAGGSGGGTWLLQDFGDDREWVRLETEWTVDQPEQRRRLRIGDGTTRPGAWGSPMRFGGIQWGTDFSLDPYFSTTAAPTVAGETPLPSTLELYVDNRLALRRDVPPGPFEIRDPPVVTGEGEMQLVIRDLLGREQVVTQPYHANPRLLKPGLTDYHLALGQLRRDFGRESHRYGTGFGAGLIRHGLSPTLTGEGRLEIAEDQQTGGFSLSHLLLDWAVADLTLAVSQSDAGEGQLARAGLLRQARPYSFGLRLSHASRHYTQLGAPPGALPRYQAQAHVSRSFGRHGSWAASTLYREPRESRTFRSYTLSHRRRLGEHTALSISLTRTELGDRDHSIRITLTRRLGTRTSGSAYHSRDGDSRRQGVSLQRSPPPGPGIGWRVLAEDGPNERLEARLRGNTAVTSFDVAAAQRAGVTAYRAGLRGGFAYMDGGLFASRRIDDGFAVVRTGEYPGVGIYRNNHLVARSNQRAMALVPRLRAYEAQRLAIELDDIPLEARIDSPELVVVPRRRSGVLAHFDIAPAYGALVQLVDEQGDPLPAGSTVRLAEHDERFPVAHHGWVYVTGLRDTARLTARWDGRACTAQITRPADAGPQPRIGPVTCKEVPPE</sequence>
<name>Q0AAK5_ALKEH</name>
<protein>
    <submittedName>
        <fullName evidence="4">Fimbrial biogenesis outer membrane usher protein</fullName>
    </submittedName>
</protein>
<dbReference type="InterPro" id="IPR042186">
    <property type="entry name" value="FimD_plug_dom"/>
</dbReference>
<gene>
    <name evidence="4" type="ordered locus">Mlg_0778</name>
</gene>
<keyword evidence="5" id="KW-1185">Reference proteome</keyword>
<dbReference type="GO" id="GO:0015473">
    <property type="term" value="F:fimbrial usher porin activity"/>
    <property type="evidence" value="ECO:0007669"/>
    <property type="project" value="InterPro"/>
</dbReference>
<dbReference type="InterPro" id="IPR043142">
    <property type="entry name" value="PapC-like_C_sf"/>
</dbReference>
<evidence type="ECO:0000256" key="2">
    <source>
        <dbReference type="SAM" id="SignalP"/>
    </source>
</evidence>
<dbReference type="OrthoDB" id="8587at2"/>
<accession>Q0AAK5</accession>
<keyword evidence="2" id="KW-0732">Signal</keyword>
<dbReference type="InterPro" id="IPR000015">
    <property type="entry name" value="Fimb_usher"/>
</dbReference>
<dbReference type="GO" id="GO:0009279">
    <property type="term" value="C:cell outer membrane"/>
    <property type="evidence" value="ECO:0007669"/>
    <property type="project" value="TreeGrafter"/>
</dbReference>
<dbReference type="Pfam" id="PF13953">
    <property type="entry name" value="PapC_C"/>
    <property type="match status" value="1"/>
</dbReference>
<dbReference type="PANTHER" id="PTHR30451:SF5">
    <property type="entry name" value="SLR0019 PROTEIN"/>
    <property type="match status" value="1"/>
</dbReference>
<dbReference type="HOGENOM" id="CLU_009120_6_0_6"/>
<reference evidence="5" key="1">
    <citation type="submission" date="2006-08" db="EMBL/GenBank/DDBJ databases">
        <title>Complete sequence of Alkalilimnicola ehrilichei MLHE-1.</title>
        <authorList>
            <person name="Copeland A."/>
            <person name="Lucas S."/>
            <person name="Lapidus A."/>
            <person name="Barry K."/>
            <person name="Detter J.C."/>
            <person name="Glavina del Rio T."/>
            <person name="Hammon N."/>
            <person name="Israni S."/>
            <person name="Dalin E."/>
            <person name="Tice H."/>
            <person name="Pitluck S."/>
            <person name="Sims D."/>
            <person name="Brettin T."/>
            <person name="Bruce D."/>
            <person name="Han C."/>
            <person name="Tapia R."/>
            <person name="Gilna P."/>
            <person name="Schmutz J."/>
            <person name="Larimer F."/>
            <person name="Land M."/>
            <person name="Hauser L."/>
            <person name="Kyrpides N."/>
            <person name="Mikhailova N."/>
            <person name="Oremland R.S."/>
            <person name="Hoeft S.E."/>
            <person name="Switzer-Blum J."/>
            <person name="Kulp T."/>
            <person name="King G."/>
            <person name="Tabita R."/>
            <person name="Witte B."/>
            <person name="Santini J.M."/>
            <person name="Basu P."/>
            <person name="Hollibaugh J.T."/>
            <person name="Xie G."/>
            <person name="Stolz J.F."/>
            <person name="Richardson P."/>
        </authorList>
    </citation>
    <scope>NUCLEOTIDE SEQUENCE [LARGE SCALE GENOMIC DNA]</scope>
    <source>
        <strain evidence="5">ATCC BAA-1101 / DSM 17681 / MLHE-1</strain>
    </source>
</reference>
<feature type="region of interest" description="Disordered" evidence="1">
    <location>
        <begin position="756"/>
        <end position="778"/>
    </location>
</feature>
<dbReference type="Gene3D" id="2.60.40.2610">
    <property type="entry name" value="Outer membrane usher protein FimD, plug domain"/>
    <property type="match status" value="1"/>
</dbReference>
<organism evidence="4 5">
    <name type="scientific">Alkalilimnicola ehrlichii (strain ATCC BAA-1101 / DSM 17681 / MLHE-1)</name>
    <dbReference type="NCBI Taxonomy" id="187272"/>
    <lineage>
        <taxon>Bacteria</taxon>
        <taxon>Pseudomonadati</taxon>
        <taxon>Pseudomonadota</taxon>
        <taxon>Gammaproteobacteria</taxon>
        <taxon>Chromatiales</taxon>
        <taxon>Ectothiorhodospiraceae</taxon>
        <taxon>Alkalilimnicola</taxon>
    </lineage>
</organism>